<feature type="chain" id="PRO_5027098395" evidence="1">
    <location>
        <begin position="23"/>
        <end position="127"/>
    </location>
</feature>
<name>A0A6J4SLQ4_9SPHN</name>
<dbReference type="EMBL" id="CADCVX010000241">
    <property type="protein sequence ID" value="CAA9502002.1"/>
    <property type="molecule type" value="Genomic_DNA"/>
</dbReference>
<sequence>MIARTTLAFLALLAGSALPAEAAPRQRHVEAFGADPCPAGAGDEIVVCARKPESERFRIPSELREPVAADLVTNTDRVHEMIDIGRTGTDSCSPVGPGGFTGCFLKSVRHGRYERRAVRRAREAEPD</sequence>
<evidence type="ECO:0000313" key="2">
    <source>
        <dbReference type="EMBL" id="CAA9502002.1"/>
    </source>
</evidence>
<organism evidence="2">
    <name type="scientific">uncultured Sphingomonadaceae bacterium</name>
    <dbReference type="NCBI Taxonomy" id="169976"/>
    <lineage>
        <taxon>Bacteria</taxon>
        <taxon>Pseudomonadati</taxon>
        <taxon>Pseudomonadota</taxon>
        <taxon>Alphaproteobacteria</taxon>
        <taxon>Sphingomonadales</taxon>
        <taxon>Sphingomonadaceae</taxon>
        <taxon>environmental samples</taxon>
    </lineage>
</organism>
<dbReference type="AlphaFoldDB" id="A0A6J4SLQ4"/>
<protein>
    <submittedName>
        <fullName evidence="2">Uncharacterized protein</fullName>
    </submittedName>
</protein>
<evidence type="ECO:0000256" key="1">
    <source>
        <dbReference type="SAM" id="SignalP"/>
    </source>
</evidence>
<gene>
    <name evidence="2" type="ORF">AVDCRST_MAG91-1109</name>
</gene>
<proteinExistence type="predicted"/>
<accession>A0A6J4SLQ4</accession>
<feature type="signal peptide" evidence="1">
    <location>
        <begin position="1"/>
        <end position="22"/>
    </location>
</feature>
<keyword evidence="1" id="KW-0732">Signal</keyword>
<reference evidence="2" key="1">
    <citation type="submission" date="2020-02" db="EMBL/GenBank/DDBJ databases">
        <authorList>
            <person name="Meier V. D."/>
        </authorList>
    </citation>
    <scope>NUCLEOTIDE SEQUENCE</scope>
    <source>
        <strain evidence="2">AVDCRST_MAG91</strain>
    </source>
</reference>